<gene>
    <name evidence="7" type="ORF">D8M06_12950</name>
</gene>
<evidence type="ECO:0000259" key="6">
    <source>
        <dbReference type="Pfam" id="PF02782"/>
    </source>
</evidence>
<dbReference type="PANTHER" id="PTHR43095">
    <property type="entry name" value="SUGAR KINASE"/>
    <property type="match status" value="1"/>
</dbReference>
<dbReference type="InterPro" id="IPR018485">
    <property type="entry name" value="FGGY_C"/>
</dbReference>
<dbReference type="Pfam" id="PF00370">
    <property type="entry name" value="FGGY_N"/>
    <property type="match status" value="1"/>
</dbReference>
<dbReference type="InterPro" id="IPR050406">
    <property type="entry name" value="FGGY_Carb_Kinase"/>
</dbReference>
<protein>
    <submittedName>
        <fullName evidence="7">Gluconate kinase</fullName>
    </submittedName>
</protein>
<dbReference type="AlphaFoldDB" id="A0A494ZZA2"/>
<dbReference type="CDD" id="cd07770">
    <property type="entry name" value="ASKHA_NBD_FGGY_GntK"/>
    <property type="match status" value="1"/>
</dbReference>
<dbReference type="Gene3D" id="3.30.420.40">
    <property type="match status" value="2"/>
</dbReference>
<evidence type="ECO:0000256" key="3">
    <source>
        <dbReference type="ARBA" id="ARBA00022777"/>
    </source>
</evidence>
<feature type="domain" description="Carbohydrate kinase FGGY C-terminal" evidence="6">
    <location>
        <begin position="258"/>
        <end position="441"/>
    </location>
</feature>
<dbReference type="RefSeq" id="WP_121204831.1">
    <property type="nucleotide sequence ID" value="NZ_RBZP01000011.1"/>
</dbReference>
<name>A0A494ZZA2_9BACI</name>
<accession>A0A494ZZA2</accession>
<keyword evidence="2 4" id="KW-0808">Transferase</keyword>
<evidence type="ECO:0000256" key="2">
    <source>
        <dbReference type="ARBA" id="ARBA00022679"/>
    </source>
</evidence>
<dbReference type="GO" id="GO:0005975">
    <property type="term" value="P:carbohydrate metabolic process"/>
    <property type="evidence" value="ECO:0007669"/>
    <property type="project" value="InterPro"/>
</dbReference>
<dbReference type="OrthoDB" id="9805576at2"/>
<dbReference type="GO" id="GO:0016301">
    <property type="term" value="F:kinase activity"/>
    <property type="evidence" value="ECO:0007669"/>
    <property type="project" value="UniProtKB-KW"/>
</dbReference>
<evidence type="ECO:0000313" key="8">
    <source>
        <dbReference type="Proteomes" id="UP000269301"/>
    </source>
</evidence>
<keyword evidence="3 4" id="KW-0418">Kinase</keyword>
<organism evidence="7 8">
    <name type="scientific">Oceanobacillus halophilus</name>
    <dbReference type="NCBI Taxonomy" id="930130"/>
    <lineage>
        <taxon>Bacteria</taxon>
        <taxon>Bacillati</taxon>
        <taxon>Bacillota</taxon>
        <taxon>Bacilli</taxon>
        <taxon>Bacillales</taxon>
        <taxon>Bacillaceae</taxon>
        <taxon>Oceanobacillus</taxon>
    </lineage>
</organism>
<comment type="similarity">
    <text evidence="1 4">Belongs to the FGGY kinase family.</text>
</comment>
<proteinExistence type="inferred from homology"/>
<dbReference type="GO" id="GO:0016773">
    <property type="term" value="F:phosphotransferase activity, alcohol group as acceptor"/>
    <property type="evidence" value="ECO:0007669"/>
    <property type="project" value="InterPro"/>
</dbReference>
<dbReference type="Pfam" id="PF02782">
    <property type="entry name" value="FGGY_C"/>
    <property type="match status" value="1"/>
</dbReference>
<reference evidence="7 8" key="1">
    <citation type="journal article" date="2016" name="Int. J. Syst. Evol. Microbiol.">
        <title>Oceanobacillus halophilus sp. nov., a novel moderately halophilic bacterium from a hypersaline lake.</title>
        <authorList>
            <person name="Amoozegar M.A."/>
            <person name="Bagheri M."/>
            <person name="Makhdoumi A."/>
            <person name="Nikou M.M."/>
            <person name="Fazeli S.A.S."/>
            <person name="Schumann P."/>
            <person name="Sproer C."/>
            <person name="Sanchez-Porro C."/>
            <person name="Ventosa A."/>
        </authorList>
    </citation>
    <scope>NUCLEOTIDE SEQUENCE [LARGE SCALE GENOMIC DNA]</scope>
    <source>
        <strain evidence="7 8">DSM 23996</strain>
    </source>
</reference>
<evidence type="ECO:0000256" key="1">
    <source>
        <dbReference type="ARBA" id="ARBA00009156"/>
    </source>
</evidence>
<feature type="domain" description="Carbohydrate kinase FGGY N-terminal" evidence="5">
    <location>
        <begin position="6"/>
        <end position="248"/>
    </location>
</feature>
<evidence type="ECO:0000313" key="7">
    <source>
        <dbReference type="EMBL" id="RKQ32286.1"/>
    </source>
</evidence>
<dbReference type="PROSITE" id="PS00933">
    <property type="entry name" value="FGGY_KINASES_1"/>
    <property type="match status" value="1"/>
</dbReference>
<dbReference type="Proteomes" id="UP000269301">
    <property type="component" value="Unassembled WGS sequence"/>
</dbReference>
<evidence type="ECO:0000256" key="4">
    <source>
        <dbReference type="RuleBase" id="RU003733"/>
    </source>
</evidence>
<dbReference type="PIRSF" id="PIRSF000538">
    <property type="entry name" value="GlpK"/>
    <property type="match status" value="1"/>
</dbReference>
<sequence>MPRELVMGLDIGTTSVKAVVFDTKGKLVAEAEEMVETNYPKADWAEQNPEEVEKASIEAMKNVVENANVTSEEILTIGISAAMHSLICIDEDMQPISQMLIWSDKRSSHIADRLIKTSANDIYAKTGTPIHPMTPLLKLIWMKENQYEAYHNAAYFMSMKEYLLQKWFGQRVIDYSMAAATGFFDVKKLDWEDQALELAGIQREQLSKIVSPTEILTGLDQRVAEEIGISGNIPFVIGSADGQLANLGSGAIKPGEVNISVGTSGAIRQFVKGAPINEKMETFTYSFTEDTSIIGGPTNNGGVALQWFKDLIEYKGTHDEFLADAAKVEVGSEGILFLPYVNGERAPLWNGRAKGNFFGLSINHKKEHLTRAVLEGIAFNIYQIGKSLERIAGAPEKISVNGGLTKSLLWVQIMADLFGKEIYLSDTHHNAAWGAAWTALVGIGKANSLEDIKSSLPSEKVIEPNMENHEVYQRIFNTYEKLAANIGEFY</sequence>
<dbReference type="EMBL" id="RBZP01000011">
    <property type="protein sequence ID" value="RKQ32286.1"/>
    <property type="molecule type" value="Genomic_DNA"/>
</dbReference>
<dbReference type="InterPro" id="IPR018483">
    <property type="entry name" value="Carb_kinase_FGGY_CS"/>
</dbReference>
<dbReference type="InterPro" id="IPR000577">
    <property type="entry name" value="Carb_kinase_FGGY"/>
</dbReference>
<dbReference type="SUPFAM" id="SSF53067">
    <property type="entry name" value="Actin-like ATPase domain"/>
    <property type="match status" value="2"/>
</dbReference>
<dbReference type="PROSITE" id="PS00445">
    <property type="entry name" value="FGGY_KINASES_2"/>
    <property type="match status" value="1"/>
</dbReference>
<dbReference type="PANTHER" id="PTHR43095:SF2">
    <property type="entry name" value="GLUCONOKINASE"/>
    <property type="match status" value="1"/>
</dbReference>
<dbReference type="InterPro" id="IPR018484">
    <property type="entry name" value="FGGY_N"/>
</dbReference>
<comment type="caution">
    <text evidence="7">The sequence shown here is derived from an EMBL/GenBank/DDBJ whole genome shotgun (WGS) entry which is preliminary data.</text>
</comment>
<keyword evidence="8" id="KW-1185">Reference proteome</keyword>
<evidence type="ECO:0000259" key="5">
    <source>
        <dbReference type="Pfam" id="PF00370"/>
    </source>
</evidence>
<dbReference type="InterPro" id="IPR043129">
    <property type="entry name" value="ATPase_NBD"/>
</dbReference>